<dbReference type="AlphaFoldDB" id="A0A1B6DSH6"/>
<proteinExistence type="predicted"/>
<evidence type="ECO:0000313" key="1">
    <source>
        <dbReference type="EMBL" id="JAS28589.1"/>
    </source>
</evidence>
<sequence length="247" mass="29585">MQYKLELNLKHIATVRFATSFWEKKLMKDEKYQLCTSNFSAFSIDEDDLYNVFETLKDSETVVSTLPLVLQHKLHDTIMEVGLQINKWLDYIEDHNGWTFCTKCNAGKFKMYWTPYGTIDEVRIYQSHCVYNATFDMLGIHNNACDSLLKECRMRSEGLFEFDRYFFFRHADCWKYYRNKDWDKIKRLHLFCPTLSIFSSFWKPNYSIDENMLLLVVFEGLSIAVPYLWEKLSEEQRNKIIVDCAYI</sequence>
<protein>
    <submittedName>
        <fullName evidence="1">Uncharacterized protein</fullName>
    </submittedName>
</protein>
<gene>
    <name evidence="1" type="ORF">g.43589</name>
</gene>
<reference evidence="1" key="1">
    <citation type="submission" date="2015-12" db="EMBL/GenBank/DDBJ databases">
        <title>De novo transcriptome assembly of four potential Pierce s Disease insect vectors from Arizona vineyards.</title>
        <authorList>
            <person name="Tassone E.E."/>
        </authorList>
    </citation>
    <scope>NUCLEOTIDE SEQUENCE</scope>
</reference>
<accession>A0A1B6DSH6</accession>
<dbReference type="EMBL" id="GEDC01008709">
    <property type="protein sequence ID" value="JAS28589.1"/>
    <property type="molecule type" value="Transcribed_RNA"/>
</dbReference>
<organism evidence="1">
    <name type="scientific">Clastoptera arizonana</name>
    <name type="common">Arizona spittle bug</name>
    <dbReference type="NCBI Taxonomy" id="38151"/>
    <lineage>
        <taxon>Eukaryota</taxon>
        <taxon>Metazoa</taxon>
        <taxon>Ecdysozoa</taxon>
        <taxon>Arthropoda</taxon>
        <taxon>Hexapoda</taxon>
        <taxon>Insecta</taxon>
        <taxon>Pterygota</taxon>
        <taxon>Neoptera</taxon>
        <taxon>Paraneoptera</taxon>
        <taxon>Hemiptera</taxon>
        <taxon>Auchenorrhyncha</taxon>
        <taxon>Cercopoidea</taxon>
        <taxon>Clastopteridae</taxon>
        <taxon>Clastoptera</taxon>
    </lineage>
</organism>
<name>A0A1B6DSH6_9HEMI</name>
<feature type="non-terminal residue" evidence="1">
    <location>
        <position position="247"/>
    </location>
</feature>